<dbReference type="Proteomes" id="UP001165064">
    <property type="component" value="Unassembled WGS sequence"/>
</dbReference>
<protein>
    <submittedName>
        <fullName evidence="1">Unnamed protein product</fullName>
    </submittedName>
</protein>
<dbReference type="EMBL" id="BSXS01000134">
    <property type="protein sequence ID" value="GME71033.1"/>
    <property type="molecule type" value="Genomic_DNA"/>
</dbReference>
<gene>
    <name evidence="1" type="ORF">Amon02_000043000</name>
</gene>
<evidence type="ECO:0000313" key="2">
    <source>
        <dbReference type="Proteomes" id="UP001165064"/>
    </source>
</evidence>
<organism evidence="1 2">
    <name type="scientific">Ambrosiozyma monospora</name>
    <name type="common">Yeast</name>
    <name type="synonym">Endomycopsis monosporus</name>
    <dbReference type="NCBI Taxonomy" id="43982"/>
    <lineage>
        <taxon>Eukaryota</taxon>
        <taxon>Fungi</taxon>
        <taxon>Dikarya</taxon>
        <taxon>Ascomycota</taxon>
        <taxon>Saccharomycotina</taxon>
        <taxon>Pichiomycetes</taxon>
        <taxon>Pichiales</taxon>
        <taxon>Pichiaceae</taxon>
        <taxon>Ambrosiozyma</taxon>
    </lineage>
</organism>
<keyword evidence="2" id="KW-1185">Reference proteome</keyword>
<sequence>MSQPKNSAEEDDVLDFLNSLPDDKNTAQGKSHSSEKPDDDILDFLDELEATEKKEKTSKPKETVESNTKSAQSSTEHKETSQSAPEQVTTPSENKPKATTANDSTNVPVNDPITQISSWWSREGSAKVSSGITSLWGTAQSLSEQAQKQAEGAIKKAREQSLEENLRNTFKEIGISGVLEGDRELTDEEKSQLLKLPDTKKALESLNKGFGLVSSQLTNVLEKIQQDMVSGDELLDITLVHDLKNYKMLPKYVKKNFESVMQSQVDGDIFVTISESGILSKKSDEAAQDKNLGLFSGKISDGEKLIQANIDSVIKENAKTQLTILPLLTDPNHSLLNGVTG</sequence>
<reference evidence="1" key="1">
    <citation type="submission" date="2023-04" db="EMBL/GenBank/DDBJ databases">
        <title>Ambrosiozyma monospora NBRC 10751.</title>
        <authorList>
            <person name="Ichikawa N."/>
            <person name="Sato H."/>
            <person name="Tonouchi N."/>
        </authorList>
    </citation>
    <scope>NUCLEOTIDE SEQUENCE</scope>
    <source>
        <strain evidence="1">NBRC 10751</strain>
    </source>
</reference>
<proteinExistence type="predicted"/>
<evidence type="ECO:0000313" key="1">
    <source>
        <dbReference type="EMBL" id="GME71033.1"/>
    </source>
</evidence>
<accession>A0ACB5SRT3</accession>
<name>A0ACB5SRT3_AMBMO</name>
<comment type="caution">
    <text evidence="1">The sequence shown here is derived from an EMBL/GenBank/DDBJ whole genome shotgun (WGS) entry which is preliminary data.</text>
</comment>